<dbReference type="InterPro" id="IPR006946">
    <property type="entry name" value="DGR2-like_dom"/>
</dbReference>
<name>A0ABQ6XNZ6_STRFR</name>
<gene>
    <name evidence="4" type="ORF">K701_22565</name>
    <name evidence="3" type="ORF">K701_23275</name>
</gene>
<feature type="domain" description="DUF642" evidence="2">
    <location>
        <begin position="47"/>
        <end position="200"/>
    </location>
</feature>
<feature type="signal peptide" evidence="1">
    <location>
        <begin position="1"/>
        <end position="38"/>
    </location>
</feature>
<dbReference type="InterPro" id="IPR027576">
    <property type="entry name" value="Choice_anch_C_dom"/>
</dbReference>
<protein>
    <recommendedName>
        <fullName evidence="2">DUF642 domain-containing protein</fullName>
    </recommendedName>
</protein>
<dbReference type="Pfam" id="PF04862">
    <property type="entry name" value="DUF642"/>
    <property type="match status" value="1"/>
</dbReference>
<organism evidence="3 5">
    <name type="scientific">Streptomyces fradiae ATCC 10745 = DSM 40063</name>
    <dbReference type="NCBI Taxonomy" id="1319510"/>
    <lineage>
        <taxon>Bacteria</taxon>
        <taxon>Bacillati</taxon>
        <taxon>Actinomycetota</taxon>
        <taxon>Actinomycetes</taxon>
        <taxon>Kitasatosporales</taxon>
        <taxon>Streptomycetaceae</taxon>
        <taxon>Streptomyces</taxon>
    </lineage>
</organism>
<dbReference type="Proteomes" id="UP000731519">
    <property type="component" value="Unassembled WGS sequence"/>
</dbReference>
<dbReference type="EMBL" id="ASYR01000035">
    <property type="protein sequence ID" value="KAF0647489.1"/>
    <property type="molecule type" value="Genomic_DNA"/>
</dbReference>
<comment type="caution">
    <text evidence="3">The sequence shown here is derived from an EMBL/GenBank/DDBJ whole genome shotgun (WGS) entry which is preliminary data.</text>
</comment>
<evidence type="ECO:0000313" key="3">
    <source>
        <dbReference type="EMBL" id="KAF0647489.1"/>
    </source>
</evidence>
<evidence type="ECO:0000313" key="4">
    <source>
        <dbReference type="EMBL" id="KAF0647556.1"/>
    </source>
</evidence>
<proteinExistence type="predicted"/>
<feature type="chain" id="PRO_5045030020" description="DUF642 domain-containing protein" evidence="1">
    <location>
        <begin position="39"/>
        <end position="208"/>
    </location>
</feature>
<accession>A0ABQ6XNZ6</accession>
<reference evidence="3 5" key="1">
    <citation type="submission" date="2013-05" db="EMBL/GenBank/DDBJ databases">
        <title>Genome Sequence of Streptomyces fradiae.</title>
        <authorList>
            <person name="Kirby R."/>
        </authorList>
    </citation>
    <scope>NUCLEOTIDE SEQUENCE [LARGE SCALE GENOMIC DNA]</scope>
    <source>
        <strain evidence="3 5">ATCC 10745</strain>
    </source>
</reference>
<dbReference type="EMBL" id="ASYR01000034">
    <property type="protein sequence ID" value="KAF0647556.1"/>
    <property type="molecule type" value="Genomic_DNA"/>
</dbReference>
<evidence type="ECO:0000259" key="2">
    <source>
        <dbReference type="Pfam" id="PF04862"/>
    </source>
</evidence>
<sequence>MLHRIVTHSQEVLMVVSRSLTAAATAALLAAGTVVALATPASAVSRFDDGSFEYPAAPANAFTTVGAGQSIGPWKVTAGAVDLIGAGFWQAAEGEQSVDLNAGQAGAVAQTFTTTAGRQYTVSYALAANPEGGPAVKTGRVLVDGQNFQDFSFDSTGRTRAAMGYVTRQFTFVANGPTTTLGFASTVGGAYGPVVDDVRVDEACCCSR</sequence>
<dbReference type="NCBIfam" id="TIGR04362">
    <property type="entry name" value="choice_anch_C"/>
    <property type="match status" value="1"/>
</dbReference>
<evidence type="ECO:0000256" key="1">
    <source>
        <dbReference type="SAM" id="SignalP"/>
    </source>
</evidence>
<evidence type="ECO:0000313" key="5">
    <source>
        <dbReference type="Proteomes" id="UP000731519"/>
    </source>
</evidence>
<keyword evidence="1" id="KW-0732">Signal</keyword>
<keyword evidence="5" id="KW-1185">Reference proteome</keyword>
<dbReference type="Gene3D" id="2.60.120.260">
    <property type="entry name" value="Galactose-binding domain-like"/>
    <property type="match status" value="1"/>
</dbReference>